<comment type="subunit">
    <text evidence="2">Component of the Mediator complex.</text>
</comment>
<dbReference type="InterPro" id="IPR019087">
    <property type="entry name" value="Med15_N"/>
</dbReference>
<dbReference type="Proteomes" id="UP000762676">
    <property type="component" value="Unassembled WGS sequence"/>
</dbReference>
<organism evidence="5 6">
    <name type="scientific">Elysia marginata</name>
    <dbReference type="NCBI Taxonomy" id="1093978"/>
    <lineage>
        <taxon>Eukaryota</taxon>
        <taxon>Metazoa</taxon>
        <taxon>Spiralia</taxon>
        <taxon>Lophotrochozoa</taxon>
        <taxon>Mollusca</taxon>
        <taxon>Gastropoda</taxon>
        <taxon>Heterobranchia</taxon>
        <taxon>Euthyneura</taxon>
        <taxon>Panpulmonata</taxon>
        <taxon>Sacoglossa</taxon>
        <taxon>Placobranchoidea</taxon>
        <taxon>Plakobranchidae</taxon>
        <taxon>Elysia</taxon>
    </lineage>
</organism>
<dbReference type="InterPro" id="IPR036529">
    <property type="entry name" value="KIX_dom_sf"/>
</dbReference>
<evidence type="ECO:0000256" key="3">
    <source>
        <dbReference type="SAM" id="MobiDB-lite"/>
    </source>
</evidence>
<dbReference type="AlphaFoldDB" id="A0AAV4EAF3"/>
<accession>A0AAV4EAF3</accession>
<name>A0AAV4EAF3_9GAST</name>
<comment type="subcellular location">
    <subcellularLocation>
        <location evidence="2">Nucleus</location>
    </subcellularLocation>
</comment>
<evidence type="ECO:0000313" key="5">
    <source>
        <dbReference type="EMBL" id="GFR57953.1"/>
    </source>
</evidence>
<comment type="function">
    <text evidence="2">Component of the Mediator complex, a coactivator involved in the regulated transcription of nearly all RNA polymerase II-dependent genes. Mediator functions as a bridge to convey information from gene-specific regulatory proteins to the basal RNA polymerase II transcription machinery. Mediator is recruited to promoters by direct interactions with regulatory proteins and serves as a scaffold for the assembly of a functional preinitiation complex with RNA polymerase II and the general transcription factors.</text>
</comment>
<evidence type="ECO:0000256" key="1">
    <source>
        <dbReference type="ARBA" id="ARBA00023242"/>
    </source>
</evidence>
<feature type="domain" description="Mediator of RNA polymerase II transcription subunit 15 N-terminal" evidence="4">
    <location>
        <begin position="31"/>
        <end position="98"/>
    </location>
</feature>
<dbReference type="Gene3D" id="1.10.246.20">
    <property type="entry name" value="Coactivator CBP, KIX domain"/>
    <property type="match status" value="1"/>
</dbReference>
<evidence type="ECO:0000313" key="6">
    <source>
        <dbReference type="Proteomes" id="UP000762676"/>
    </source>
</evidence>
<feature type="region of interest" description="Disordered" evidence="3">
    <location>
        <begin position="99"/>
        <end position="127"/>
    </location>
</feature>
<dbReference type="GO" id="GO:0003712">
    <property type="term" value="F:transcription coregulator activity"/>
    <property type="evidence" value="ECO:0007669"/>
    <property type="project" value="InterPro"/>
</dbReference>
<comment type="caution">
    <text evidence="5">The sequence shown here is derived from an EMBL/GenBank/DDBJ whole genome shotgun (WGS) entry which is preliminary data.</text>
</comment>
<comment type="similarity">
    <text evidence="2">Belongs to the Mediator complex subunit 15 family.</text>
</comment>
<dbReference type="Pfam" id="PF09606">
    <property type="entry name" value="Med15_N"/>
    <property type="match status" value="1"/>
</dbReference>
<feature type="compositionally biased region" description="Polar residues" evidence="3">
    <location>
        <begin position="1"/>
        <end position="11"/>
    </location>
</feature>
<keyword evidence="6" id="KW-1185">Reference proteome</keyword>
<feature type="compositionally biased region" description="Basic and acidic residues" evidence="3">
    <location>
        <begin position="113"/>
        <end position="127"/>
    </location>
</feature>
<keyword evidence="2" id="KW-0010">Activator</keyword>
<reference evidence="5 6" key="1">
    <citation type="journal article" date="2021" name="Elife">
        <title>Chloroplast acquisition without the gene transfer in kleptoplastic sea slugs, Plakobranchus ocellatus.</title>
        <authorList>
            <person name="Maeda T."/>
            <person name="Takahashi S."/>
            <person name="Yoshida T."/>
            <person name="Shimamura S."/>
            <person name="Takaki Y."/>
            <person name="Nagai Y."/>
            <person name="Toyoda A."/>
            <person name="Suzuki Y."/>
            <person name="Arimoto A."/>
            <person name="Ishii H."/>
            <person name="Satoh N."/>
            <person name="Nishiyama T."/>
            <person name="Hasebe M."/>
            <person name="Maruyama T."/>
            <person name="Minagawa J."/>
            <person name="Obokata J."/>
            <person name="Shigenobu S."/>
        </authorList>
    </citation>
    <scope>NUCLEOTIDE SEQUENCE [LARGE SCALE GENOMIC DNA]</scope>
</reference>
<sequence length="127" mass="14677">MADSENQTQVLSEGVQEPVKQIETEEEDIDTDEWKLEKYRIKVVERIQEEITKTESEVTKTATELEEFAFNRAVSKRTYLDCIARILVYVAQFNQKKVEKARAEEKGDDEEAETVKEEDGSEKPAES</sequence>
<proteinExistence type="inferred from homology"/>
<protein>
    <recommendedName>
        <fullName evidence="2">Mediator of RNA polymerase II transcription subunit 15</fullName>
    </recommendedName>
    <alternativeName>
        <fullName evidence="2">Mediator complex subunit 15</fullName>
    </alternativeName>
</protein>
<keyword evidence="1 2" id="KW-0539">Nucleus</keyword>
<feature type="region of interest" description="Disordered" evidence="3">
    <location>
        <begin position="1"/>
        <end position="28"/>
    </location>
</feature>
<dbReference type="GO" id="GO:0005634">
    <property type="term" value="C:nucleus"/>
    <property type="evidence" value="ECO:0007669"/>
    <property type="project" value="UniProtKB-SubCell"/>
</dbReference>
<evidence type="ECO:0000259" key="4">
    <source>
        <dbReference type="Pfam" id="PF09606"/>
    </source>
</evidence>
<gene>
    <name evidence="2" type="primary">MED15</name>
    <name evidence="5" type="ORF">ElyMa_003468400</name>
</gene>
<dbReference type="GO" id="GO:0006355">
    <property type="term" value="P:regulation of DNA-templated transcription"/>
    <property type="evidence" value="ECO:0007669"/>
    <property type="project" value="InterPro"/>
</dbReference>
<dbReference type="EMBL" id="BMAT01007122">
    <property type="protein sequence ID" value="GFR57953.1"/>
    <property type="molecule type" value="Genomic_DNA"/>
</dbReference>
<keyword evidence="2" id="KW-0804">Transcription</keyword>
<evidence type="ECO:0000256" key="2">
    <source>
        <dbReference type="RuleBase" id="RU364148"/>
    </source>
</evidence>
<keyword evidence="2" id="KW-0805">Transcription regulation</keyword>